<reference evidence="1" key="1">
    <citation type="submission" date="2025-08" db="UniProtKB">
        <authorList>
            <consortium name="Ensembl"/>
        </authorList>
    </citation>
    <scope>IDENTIFICATION</scope>
</reference>
<dbReference type="Proteomes" id="UP000694381">
    <property type="component" value="Unassembled WGS sequence"/>
</dbReference>
<protein>
    <submittedName>
        <fullName evidence="1">Uncharacterized protein</fullName>
    </submittedName>
</protein>
<organism evidence="1 2">
    <name type="scientific">Nannospalax galili</name>
    <name type="common">Northern Israeli blind subterranean mole rat</name>
    <name type="synonym">Spalax galili</name>
    <dbReference type="NCBI Taxonomy" id="1026970"/>
    <lineage>
        <taxon>Eukaryota</taxon>
        <taxon>Metazoa</taxon>
        <taxon>Chordata</taxon>
        <taxon>Craniata</taxon>
        <taxon>Vertebrata</taxon>
        <taxon>Euteleostomi</taxon>
        <taxon>Mammalia</taxon>
        <taxon>Eutheria</taxon>
        <taxon>Euarchontoglires</taxon>
        <taxon>Glires</taxon>
        <taxon>Rodentia</taxon>
        <taxon>Myomorpha</taxon>
        <taxon>Muroidea</taxon>
        <taxon>Spalacidae</taxon>
        <taxon>Spalacinae</taxon>
        <taxon>Nannospalax</taxon>
    </lineage>
</organism>
<evidence type="ECO:0000313" key="1">
    <source>
        <dbReference type="Ensembl" id="ENSNGAP00000005397.1"/>
    </source>
</evidence>
<evidence type="ECO:0000313" key="2">
    <source>
        <dbReference type="Proteomes" id="UP000694381"/>
    </source>
</evidence>
<dbReference type="OMA" id="NINCIPS"/>
<dbReference type="Ensembl" id="ENSNGAT00000009264.1">
    <property type="protein sequence ID" value="ENSNGAP00000005397.1"/>
    <property type="gene ID" value="ENSNGAG00000007645.1"/>
</dbReference>
<dbReference type="GO" id="GO:0007131">
    <property type="term" value="P:reciprocal meiotic recombination"/>
    <property type="evidence" value="ECO:0007669"/>
    <property type="project" value="TreeGrafter"/>
</dbReference>
<sequence length="163" mass="18238">MEGAASALCEILRCLIIRWKCETGMSKGAFLEAQLMISIEALNSKHQPNSLHCIITIASVGSVYGGFVLKKFLQEIQFLLPRFSAKLTWTSEEGGCSQDTSGVTPFQMSFEIDEKPRNLMTDCVVIKHFLHKIIVVHHKVRFNFSVMVNGILSTEVFGSGRER</sequence>
<dbReference type="GeneTree" id="ENSGT00390000009327"/>
<dbReference type="AlphaFoldDB" id="A0A8C6W3K5"/>
<accession>A0A8C6W3K5</accession>
<dbReference type="InterPro" id="IPR028040">
    <property type="entry name" value="TopoVIB-like"/>
</dbReference>
<dbReference type="PANTHER" id="PTHR14652">
    <property type="entry name" value="TYPE 2 DNA TOPOISOMERASE 6 SUBUNIT B-LIKE"/>
    <property type="match status" value="1"/>
</dbReference>
<dbReference type="PANTHER" id="PTHR14652:SF2">
    <property type="entry name" value="TYPE 2 DNA TOPOISOMERASE 6 SUBUNIT B-LIKE"/>
    <property type="match status" value="1"/>
</dbReference>
<reference evidence="1" key="2">
    <citation type="submission" date="2025-09" db="UniProtKB">
        <authorList>
            <consortium name="Ensembl"/>
        </authorList>
    </citation>
    <scope>IDENTIFICATION</scope>
</reference>
<dbReference type="Pfam" id="PF15091">
    <property type="entry name" value="DUF4554"/>
    <property type="match status" value="1"/>
</dbReference>
<dbReference type="GO" id="GO:0042138">
    <property type="term" value="P:meiotic DNA double-strand break formation"/>
    <property type="evidence" value="ECO:0007669"/>
    <property type="project" value="InterPro"/>
</dbReference>
<name>A0A8C6W3K5_NANGA</name>
<proteinExistence type="predicted"/>
<keyword evidence="2" id="KW-1185">Reference proteome</keyword>